<dbReference type="SUPFAM" id="SSF75632">
    <property type="entry name" value="Cullin homology domain"/>
    <property type="match status" value="1"/>
</dbReference>
<dbReference type="OrthoDB" id="27073at2759"/>
<proteinExistence type="inferred from homology"/>
<dbReference type="Gene3D" id="1.20.1310.10">
    <property type="entry name" value="Cullin Repeats"/>
    <property type="match status" value="4"/>
</dbReference>
<evidence type="ECO:0000313" key="7">
    <source>
        <dbReference type="EMBL" id="RHN78487.1"/>
    </source>
</evidence>
<dbReference type="SUPFAM" id="SSF74788">
    <property type="entry name" value="Cullin repeat-like"/>
    <property type="match status" value="1"/>
</dbReference>
<dbReference type="Gene3D" id="3.30.230.130">
    <property type="entry name" value="Cullin, Chain C, Domain 2"/>
    <property type="match status" value="1"/>
</dbReference>
<dbReference type="Pfam" id="PF26557">
    <property type="entry name" value="Cullin_AB"/>
    <property type="match status" value="1"/>
</dbReference>
<dbReference type="AlphaFoldDB" id="A0A396JUY3"/>
<evidence type="ECO:0000313" key="8">
    <source>
        <dbReference type="Proteomes" id="UP000265566"/>
    </source>
</evidence>
<dbReference type="InterPro" id="IPR059120">
    <property type="entry name" value="Cullin-like_AB"/>
</dbReference>
<comment type="similarity">
    <text evidence="1 4 5">Belongs to the cullin family.</text>
</comment>
<dbReference type="FunFam" id="1.20.1310.10:FF:000001">
    <property type="entry name" value="Cullin 3"/>
    <property type="match status" value="1"/>
</dbReference>
<keyword evidence="3" id="KW-0832">Ubl conjugation</keyword>
<evidence type="ECO:0000256" key="4">
    <source>
        <dbReference type="PROSITE-ProRule" id="PRU00330"/>
    </source>
</evidence>
<gene>
    <name evidence="7" type="ORF">MtrunA17_Chr1g0166131</name>
</gene>
<dbReference type="InterPro" id="IPR036390">
    <property type="entry name" value="WH_DNA-bd_sf"/>
</dbReference>
<dbReference type="SMART" id="SM00182">
    <property type="entry name" value="CULLIN"/>
    <property type="match status" value="1"/>
</dbReference>
<dbReference type="InterPro" id="IPR019559">
    <property type="entry name" value="Cullin_neddylation_domain"/>
</dbReference>
<name>A0A396JUY3_MEDTR</name>
<dbReference type="InterPro" id="IPR016159">
    <property type="entry name" value="Cullin_repeat-like_dom_sf"/>
</dbReference>
<protein>
    <submittedName>
        <fullName evidence="7">Putative cullin protein, neddylation</fullName>
    </submittedName>
</protein>
<dbReference type="Gene3D" id="1.10.10.10">
    <property type="entry name" value="Winged helix-like DNA-binding domain superfamily/Winged helix DNA-binding domain"/>
    <property type="match status" value="1"/>
</dbReference>
<dbReference type="InterPro" id="IPR036317">
    <property type="entry name" value="Cullin_homology_sf"/>
</dbReference>
<evidence type="ECO:0000259" key="6">
    <source>
        <dbReference type="PROSITE" id="PS50069"/>
    </source>
</evidence>
<dbReference type="SUPFAM" id="SSF46785">
    <property type="entry name" value="Winged helix' DNA-binding domain"/>
    <property type="match status" value="1"/>
</dbReference>
<dbReference type="InterPro" id="IPR045093">
    <property type="entry name" value="Cullin"/>
</dbReference>
<sequence length="740" mass="86309">MSNKKKKKNNMKKKKDVPIEAFKDMSAEYGDKAWNILEHAIRRIYNHNARNILSFEELYRNACNMIFHGFGEKLYSGLVAIMTSQLKEMATSVAATRTSSFLKELNRKWNDHSKALRKIRDILMYMDTTYIPKTNKTPVYELGLSLWRENVIYSNQIRTRLSNMLLVLVCKDYAGEVVDRKLIRYITNMLMDLGPSVYMQEFENPLLQVSAEFYRAESQKLIERYDCGDYLKKAEMRLNEVIDKVSHFLDPNTQKKITIVVEKEMIENHMLRLIHMENSGLVNMIGDDKYKDLIRMYNLFRRVTGGLSQIREVMTSYIRDYGKQLVTGPERLKNPVEFVQRLLDEKDKFSRIINMAFSNDKLFQKDLYFSFEFIINLNPRSPEYISLFLDDKLQNGLKGISEDVVEITLNKVMVLFRYLQEKDVFEKYYKKHLAKRLLSGKTVSDDAERSLIAKLKTECGYQFTAKLEGMLTDMKTSLDPMKSFYASHPELGDADGATLTVQVLKTGSWPTQSSVTCNIPTEMLLLCEKFLLYYLSNHTDRKLSWQTNMGTADLKATFENGQKHELNVSTYQMCVLMLFNNADRLSYKEIEQATEIPASDLKMCLQSLALVKGKNVLRKEPMNNYVSEIDAFFVNDKFSRKLYKVKIGSVVAETEPEPEKLKTQKKVEEERRPQIQASIVRIMKSRKKLEHNNLVAEVTKQLQSRFLANPTEVKKQIESLIERVFLERDNSDRKLYRYLA</sequence>
<accession>A0A396JUY3</accession>
<dbReference type="FunFam" id="1.20.1310.10:FF:000002">
    <property type="entry name" value="cullin-3 isoform X1"/>
    <property type="match status" value="1"/>
</dbReference>
<dbReference type="GO" id="GO:0031625">
    <property type="term" value="F:ubiquitin protein ligase binding"/>
    <property type="evidence" value="ECO:0007669"/>
    <property type="project" value="InterPro"/>
</dbReference>
<dbReference type="InterPro" id="IPR036388">
    <property type="entry name" value="WH-like_DNA-bd_sf"/>
</dbReference>
<keyword evidence="2" id="KW-1017">Isopeptide bond</keyword>
<dbReference type="Pfam" id="PF10557">
    <property type="entry name" value="Cullin_Nedd8"/>
    <property type="match status" value="1"/>
</dbReference>
<dbReference type="FunFam" id="1.10.10.10:FF:000014">
    <property type="entry name" value="Cullin 1"/>
    <property type="match status" value="1"/>
</dbReference>
<dbReference type="PROSITE" id="PS50069">
    <property type="entry name" value="CULLIN_2"/>
    <property type="match status" value="1"/>
</dbReference>
<feature type="domain" description="Cullin family profile" evidence="6">
    <location>
        <begin position="380"/>
        <end position="609"/>
    </location>
</feature>
<dbReference type="SMART" id="SM00884">
    <property type="entry name" value="Cullin_Nedd8"/>
    <property type="match status" value="1"/>
</dbReference>
<dbReference type="InterPro" id="IPR016158">
    <property type="entry name" value="Cullin_homology"/>
</dbReference>
<organism evidence="7 8">
    <name type="scientific">Medicago truncatula</name>
    <name type="common">Barrel medic</name>
    <name type="synonym">Medicago tribuloides</name>
    <dbReference type="NCBI Taxonomy" id="3880"/>
    <lineage>
        <taxon>Eukaryota</taxon>
        <taxon>Viridiplantae</taxon>
        <taxon>Streptophyta</taxon>
        <taxon>Embryophyta</taxon>
        <taxon>Tracheophyta</taxon>
        <taxon>Spermatophyta</taxon>
        <taxon>Magnoliopsida</taxon>
        <taxon>eudicotyledons</taxon>
        <taxon>Gunneridae</taxon>
        <taxon>Pentapetalae</taxon>
        <taxon>rosids</taxon>
        <taxon>fabids</taxon>
        <taxon>Fabales</taxon>
        <taxon>Fabaceae</taxon>
        <taxon>Papilionoideae</taxon>
        <taxon>50 kb inversion clade</taxon>
        <taxon>NPAAA clade</taxon>
        <taxon>Hologalegina</taxon>
        <taxon>IRL clade</taxon>
        <taxon>Trifolieae</taxon>
        <taxon>Medicago</taxon>
    </lineage>
</organism>
<dbReference type="Pfam" id="PF00888">
    <property type="entry name" value="Cullin"/>
    <property type="match status" value="1"/>
</dbReference>
<dbReference type="EMBL" id="PSQE01000001">
    <property type="protein sequence ID" value="RHN78487.1"/>
    <property type="molecule type" value="Genomic_DNA"/>
</dbReference>
<dbReference type="PANTHER" id="PTHR11932">
    <property type="entry name" value="CULLIN"/>
    <property type="match status" value="1"/>
</dbReference>
<reference evidence="8" key="1">
    <citation type="journal article" date="2018" name="Nat. Plants">
        <title>Whole-genome landscape of Medicago truncatula symbiotic genes.</title>
        <authorList>
            <person name="Pecrix Y."/>
            <person name="Staton S.E."/>
            <person name="Sallet E."/>
            <person name="Lelandais-Briere C."/>
            <person name="Moreau S."/>
            <person name="Carrere S."/>
            <person name="Blein T."/>
            <person name="Jardinaud M.F."/>
            <person name="Latrasse D."/>
            <person name="Zouine M."/>
            <person name="Zahm M."/>
            <person name="Kreplak J."/>
            <person name="Mayjonade B."/>
            <person name="Satge C."/>
            <person name="Perez M."/>
            <person name="Cauet S."/>
            <person name="Marande W."/>
            <person name="Chantry-Darmon C."/>
            <person name="Lopez-Roques C."/>
            <person name="Bouchez O."/>
            <person name="Berard A."/>
            <person name="Debelle F."/>
            <person name="Munos S."/>
            <person name="Bendahmane A."/>
            <person name="Berges H."/>
            <person name="Niebel A."/>
            <person name="Buitink J."/>
            <person name="Frugier F."/>
            <person name="Benhamed M."/>
            <person name="Crespi M."/>
            <person name="Gouzy J."/>
            <person name="Gamas P."/>
        </authorList>
    </citation>
    <scope>NUCLEOTIDE SEQUENCE [LARGE SCALE GENOMIC DNA]</scope>
    <source>
        <strain evidence="8">cv. Jemalong A17</strain>
    </source>
</reference>
<dbReference type="GO" id="GO:0006511">
    <property type="term" value="P:ubiquitin-dependent protein catabolic process"/>
    <property type="evidence" value="ECO:0007669"/>
    <property type="project" value="InterPro"/>
</dbReference>
<dbReference type="Gramene" id="rna2059">
    <property type="protein sequence ID" value="RHN78487.1"/>
    <property type="gene ID" value="gene2059"/>
</dbReference>
<evidence type="ECO:0000256" key="5">
    <source>
        <dbReference type="RuleBase" id="RU003829"/>
    </source>
</evidence>
<evidence type="ECO:0000256" key="1">
    <source>
        <dbReference type="ARBA" id="ARBA00006019"/>
    </source>
</evidence>
<evidence type="ECO:0000256" key="3">
    <source>
        <dbReference type="ARBA" id="ARBA00022843"/>
    </source>
</evidence>
<comment type="caution">
    <text evidence="7">The sequence shown here is derived from an EMBL/GenBank/DDBJ whole genome shotgun (WGS) entry which is preliminary data.</text>
</comment>
<evidence type="ECO:0000256" key="2">
    <source>
        <dbReference type="ARBA" id="ARBA00022499"/>
    </source>
</evidence>
<dbReference type="Proteomes" id="UP000265566">
    <property type="component" value="Chromosome 1"/>
</dbReference>
<dbReference type="InterPro" id="IPR001373">
    <property type="entry name" value="Cullin_N"/>
</dbReference>
<dbReference type="FunFam" id="1.20.1310.10:FF:000006">
    <property type="entry name" value="Cullin 3"/>
    <property type="match status" value="1"/>
</dbReference>